<sequence>MAEPGGLSMTLGQTDLRVSRLGIGAMVWGEMSAAPRFNPARNVYGPTGSAEDQLAALEVSLAAGVNFVDTAAMYGKGASERRVGELTDGKDVVVATKFPFGFFSRASSLPATLEDSLARLRRTRIDLYQIHFPSRWMSIPTLMNLMADAVDEGKIRAVGVSNYSASQMRIAHIELTRRGLALTSNQVQYSLLHRNPETDGVLDTCRELGATLIAYMPLASGALTGKYTATSRPAGWRRYNSTFRGKSLVDVTRLVDLLGEIGTRHVRSPSQVALRWLIQQDGVLPIPGAKNATQAAQNAAALTFTLTNDEVAALTEATNPTRS</sequence>
<dbReference type="PRINTS" id="PR00069">
    <property type="entry name" value="ALDKETRDTASE"/>
</dbReference>
<comment type="caution">
    <text evidence="3">The sequence shown here is derived from an EMBL/GenBank/DDBJ whole genome shotgun (WGS) entry which is preliminary data.</text>
</comment>
<dbReference type="EMBL" id="SNWQ01000049">
    <property type="protein sequence ID" value="TDO29459.1"/>
    <property type="molecule type" value="Genomic_DNA"/>
</dbReference>
<dbReference type="InterPro" id="IPR023210">
    <property type="entry name" value="NADP_OxRdtase_dom"/>
</dbReference>
<proteinExistence type="predicted"/>
<keyword evidence="4" id="KW-1185">Reference proteome</keyword>
<evidence type="ECO:0000313" key="4">
    <source>
        <dbReference type="Proteomes" id="UP000295388"/>
    </source>
</evidence>
<accession>A0A4R6J2F2</accession>
<dbReference type="PROSITE" id="PS00062">
    <property type="entry name" value="ALDOKETO_REDUCTASE_2"/>
    <property type="match status" value="1"/>
</dbReference>
<keyword evidence="1" id="KW-0560">Oxidoreductase</keyword>
<gene>
    <name evidence="3" type="ORF">EV643_1492</name>
</gene>
<dbReference type="PANTHER" id="PTHR43625:SF88">
    <property type="entry name" value="OS07G0143000 PROTEIN"/>
    <property type="match status" value="1"/>
</dbReference>
<evidence type="ECO:0000313" key="3">
    <source>
        <dbReference type="EMBL" id="TDO29459.1"/>
    </source>
</evidence>
<name>A0A4R6J2F2_9ACTN</name>
<evidence type="ECO:0000256" key="1">
    <source>
        <dbReference type="ARBA" id="ARBA00023002"/>
    </source>
</evidence>
<dbReference type="CDD" id="cd19093">
    <property type="entry name" value="AKR_AtPLR-like"/>
    <property type="match status" value="1"/>
</dbReference>
<evidence type="ECO:0000259" key="2">
    <source>
        <dbReference type="Pfam" id="PF00248"/>
    </source>
</evidence>
<dbReference type="Pfam" id="PF00248">
    <property type="entry name" value="Aldo_ket_red"/>
    <property type="match status" value="1"/>
</dbReference>
<dbReference type="InterPro" id="IPR036812">
    <property type="entry name" value="NAD(P)_OxRdtase_dom_sf"/>
</dbReference>
<dbReference type="GO" id="GO:0005737">
    <property type="term" value="C:cytoplasm"/>
    <property type="evidence" value="ECO:0007669"/>
    <property type="project" value="TreeGrafter"/>
</dbReference>
<dbReference type="Proteomes" id="UP000295388">
    <property type="component" value="Unassembled WGS sequence"/>
</dbReference>
<dbReference type="InterPro" id="IPR050791">
    <property type="entry name" value="Aldo-Keto_reductase"/>
</dbReference>
<organism evidence="3 4">
    <name type="scientific">Kribbella caucasensis</name>
    <dbReference type="NCBI Taxonomy" id="2512215"/>
    <lineage>
        <taxon>Bacteria</taxon>
        <taxon>Bacillati</taxon>
        <taxon>Actinomycetota</taxon>
        <taxon>Actinomycetes</taxon>
        <taxon>Propionibacteriales</taxon>
        <taxon>Kribbellaceae</taxon>
        <taxon>Kribbella</taxon>
    </lineage>
</organism>
<dbReference type="Gene3D" id="3.20.20.100">
    <property type="entry name" value="NADP-dependent oxidoreductase domain"/>
    <property type="match status" value="1"/>
</dbReference>
<reference evidence="3 4" key="1">
    <citation type="submission" date="2019-03" db="EMBL/GenBank/DDBJ databases">
        <title>Genomic Encyclopedia of Type Strains, Phase III (KMG-III): the genomes of soil and plant-associated and newly described type strains.</title>
        <authorList>
            <person name="Whitman W."/>
        </authorList>
    </citation>
    <scope>NUCLEOTIDE SEQUENCE [LARGE SCALE GENOMIC DNA]</scope>
    <source>
        <strain evidence="3 4">VKM Ac-2527</strain>
    </source>
</reference>
<dbReference type="AlphaFoldDB" id="A0A4R6J2F2"/>
<dbReference type="InterPro" id="IPR020471">
    <property type="entry name" value="AKR"/>
</dbReference>
<dbReference type="GO" id="GO:0016491">
    <property type="term" value="F:oxidoreductase activity"/>
    <property type="evidence" value="ECO:0007669"/>
    <property type="project" value="UniProtKB-KW"/>
</dbReference>
<protein>
    <submittedName>
        <fullName evidence="3">Aryl-alcohol dehydrogenase-like predicted oxidoreductase</fullName>
    </submittedName>
</protein>
<dbReference type="PANTHER" id="PTHR43625">
    <property type="entry name" value="AFLATOXIN B1 ALDEHYDE REDUCTASE"/>
    <property type="match status" value="1"/>
</dbReference>
<feature type="domain" description="NADP-dependent oxidoreductase" evidence="2">
    <location>
        <begin position="49"/>
        <end position="317"/>
    </location>
</feature>
<dbReference type="InterPro" id="IPR018170">
    <property type="entry name" value="Aldo/ket_reductase_CS"/>
</dbReference>
<dbReference type="SUPFAM" id="SSF51430">
    <property type="entry name" value="NAD(P)-linked oxidoreductase"/>
    <property type="match status" value="1"/>
</dbReference>